<dbReference type="PROSITE" id="PS51257">
    <property type="entry name" value="PROKAR_LIPOPROTEIN"/>
    <property type="match status" value="1"/>
</dbReference>
<feature type="transmembrane region" description="Helical" evidence="8">
    <location>
        <begin position="143"/>
        <end position="165"/>
    </location>
</feature>
<dbReference type="EMBL" id="JBHUFC010000003">
    <property type="protein sequence ID" value="MFD1788119.1"/>
    <property type="molecule type" value="Genomic_DNA"/>
</dbReference>
<gene>
    <name evidence="12" type="ORF">ACFSC3_11100</name>
</gene>
<dbReference type="Pfam" id="PF02518">
    <property type="entry name" value="HATPase_c"/>
    <property type="match status" value="1"/>
</dbReference>
<keyword evidence="8" id="KW-0812">Transmembrane</keyword>
<dbReference type="SMART" id="SM00388">
    <property type="entry name" value="HisKA"/>
    <property type="match status" value="1"/>
</dbReference>
<comment type="catalytic activity">
    <reaction evidence="1">
        <text>ATP + protein L-histidine = ADP + protein N-phospho-L-histidine.</text>
        <dbReference type="EC" id="2.7.13.3"/>
    </reaction>
</comment>
<dbReference type="InterPro" id="IPR003660">
    <property type="entry name" value="HAMP_dom"/>
</dbReference>
<evidence type="ECO:0000256" key="8">
    <source>
        <dbReference type="SAM" id="Phobius"/>
    </source>
</evidence>
<dbReference type="InterPro" id="IPR036890">
    <property type="entry name" value="HATPase_C_sf"/>
</dbReference>
<keyword evidence="5" id="KW-0808">Transferase</keyword>
<accession>A0ABW4NDP1</accession>
<dbReference type="Gene3D" id="1.10.287.130">
    <property type="match status" value="1"/>
</dbReference>
<evidence type="ECO:0000313" key="13">
    <source>
        <dbReference type="Proteomes" id="UP001597283"/>
    </source>
</evidence>
<dbReference type="CDD" id="cd00082">
    <property type="entry name" value="HisKA"/>
    <property type="match status" value="1"/>
</dbReference>
<dbReference type="SUPFAM" id="SSF55874">
    <property type="entry name" value="ATPase domain of HSP90 chaperone/DNA topoisomerase II/histidine kinase"/>
    <property type="match status" value="1"/>
</dbReference>
<dbReference type="InterPro" id="IPR036097">
    <property type="entry name" value="HisK_dim/P_sf"/>
</dbReference>
<dbReference type="InterPro" id="IPR004358">
    <property type="entry name" value="Sig_transdc_His_kin-like_C"/>
</dbReference>
<dbReference type="InterPro" id="IPR003594">
    <property type="entry name" value="HATPase_dom"/>
</dbReference>
<dbReference type="EC" id="2.7.13.3" evidence="3"/>
<keyword evidence="6" id="KW-0418">Kinase</keyword>
<organism evidence="12 13">
    <name type="scientific">Sphingomonas floccifaciens</name>
    <dbReference type="NCBI Taxonomy" id="1844115"/>
    <lineage>
        <taxon>Bacteria</taxon>
        <taxon>Pseudomonadati</taxon>
        <taxon>Pseudomonadota</taxon>
        <taxon>Alphaproteobacteria</taxon>
        <taxon>Sphingomonadales</taxon>
        <taxon>Sphingomonadaceae</taxon>
        <taxon>Sphingomonas</taxon>
    </lineage>
</organism>
<feature type="signal peptide" evidence="9">
    <location>
        <begin position="1"/>
        <end position="23"/>
    </location>
</feature>
<dbReference type="PRINTS" id="PR00344">
    <property type="entry name" value="BCTRLSENSOR"/>
</dbReference>
<evidence type="ECO:0000259" key="10">
    <source>
        <dbReference type="PROSITE" id="PS50109"/>
    </source>
</evidence>
<feature type="chain" id="PRO_5046008254" description="histidine kinase" evidence="9">
    <location>
        <begin position="24"/>
        <end position="483"/>
    </location>
</feature>
<proteinExistence type="predicted"/>
<evidence type="ECO:0000256" key="5">
    <source>
        <dbReference type="ARBA" id="ARBA00022679"/>
    </source>
</evidence>
<sequence>MRVTLVATLSTVFALTISCSALALWQYNDARDRAESQNRHIAEVLASAASAPVVFGDRAAANEIVTAALKSAVAISIVDRQNQALASGRRPGTIELPPSPSRSAKVGISVLGPATRIVMPIIVTNEVVGWLDLTSEGESLSTLAARAAGVAVILLIGAAVMATLATRQLMPMLMGPLNKLLATIEGVTRSGDYSLRASSSSDPAINRVLAGFNQMIKEVQRREATLAKTLTELEDARDTAEEANRAKSDFLAAMSHELRTPLNAVIAYAEIVEEDLAEEDSPHVEDLRVISASGRHLLTLINGVLDFARIEARQVSLDLHGFDMLALVREVEATLRPLAARNGNRLVLDMPSRMRPVILDSTKVRQCIMNIGANACKFTSNGVITVTVEEMPDTECVRISVEDTGVGMDMELIDRLFKPFSQADASTTRKFGGTGLGLAITDEFVRLMSGRMEVSSTVGVGSKFTMILPQRLPAGVTGAQRSL</sequence>
<dbReference type="PANTHER" id="PTHR43047">
    <property type="entry name" value="TWO-COMPONENT HISTIDINE PROTEIN KINASE"/>
    <property type="match status" value="1"/>
</dbReference>
<dbReference type="Proteomes" id="UP001597283">
    <property type="component" value="Unassembled WGS sequence"/>
</dbReference>
<dbReference type="InterPro" id="IPR005467">
    <property type="entry name" value="His_kinase_dom"/>
</dbReference>
<dbReference type="Gene3D" id="3.30.565.10">
    <property type="entry name" value="Histidine kinase-like ATPase, C-terminal domain"/>
    <property type="match status" value="1"/>
</dbReference>
<evidence type="ECO:0000256" key="6">
    <source>
        <dbReference type="ARBA" id="ARBA00022777"/>
    </source>
</evidence>
<keyword evidence="4" id="KW-0597">Phosphoprotein</keyword>
<keyword evidence="9" id="KW-0732">Signal</keyword>
<keyword evidence="7" id="KW-0175">Coiled coil</keyword>
<dbReference type="PROSITE" id="PS50885">
    <property type="entry name" value="HAMP"/>
    <property type="match status" value="1"/>
</dbReference>
<dbReference type="InterPro" id="IPR003661">
    <property type="entry name" value="HisK_dim/P_dom"/>
</dbReference>
<evidence type="ECO:0000313" key="12">
    <source>
        <dbReference type="EMBL" id="MFD1788119.1"/>
    </source>
</evidence>
<dbReference type="SMART" id="SM00387">
    <property type="entry name" value="HATPase_c"/>
    <property type="match status" value="1"/>
</dbReference>
<evidence type="ECO:0000256" key="3">
    <source>
        <dbReference type="ARBA" id="ARBA00012438"/>
    </source>
</evidence>
<dbReference type="PANTHER" id="PTHR43047:SF72">
    <property type="entry name" value="OSMOSENSING HISTIDINE PROTEIN KINASE SLN1"/>
    <property type="match status" value="1"/>
</dbReference>
<keyword evidence="8" id="KW-0472">Membrane</keyword>
<keyword evidence="13" id="KW-1185">Reference proteome</keyword>
<feature type="coiled-coil region" evidence="7">
    <location>
        <begin position="216"/>
        <end position="253"/>
    </location>
</feature>
<dbReference type="Pfam" id="PF00512">
    <property type="entry name" value="HisKA"/>
    <property type="match status" value="1"/>
</dbReference>
<dbReference type="CDD" id="cd16922">
    <property type="entry name" value="HATPase_EvgS-ArcB-TorS-like"/>
    <property type="match status" value="1"/>
</dbReference>
<protein>
    <recommendedName>
        <fullName evidence="3">histidine kinase</fullName>
        <ecNumber evidence="3">2.7.13.3</ecNumber>
    </recommendedName>
</protein>
<dbReference type="Pfam" id="PF17152">
    <property type="entry name" value="CHASE8"/>
    <property type="match status" value="1"/>
</dbReference>
<evidence type="ECO:0000256" key="7">
    <source>
        <dbReference type="SAM" id="Coils"/>
    </source>
</evidence>
<evidence type="ECO:0000256" key="4">
    <source>
        <dbReference type="ARBA" id="ARBA00022553"/>
    </source>
</evidence>
<evidence type="ECO:0000256" key="1">
    <source>
        <dbReference type="ARBA" id="ARBA00000085"/>
    </source>
</evidence>
<dbReference type="GO" id="GO:0005524">
    <property type="term" value="F:ATP binding"/>
    <property type="evidence" value="ECO:0007669"/>
    <property type="project" value="UniProtKB-KW"/>
</dbReference>
<evidence type="ECO:0000259" key="11">
    <source>
        <dbReference type="PROSITE" id="PS50885"/>
    </source>
</evidence>
<feature type="domain" description="Histidine kinase" evidence="10">
    <location>
        <begin position="253"/>
        <end position="472"/>
    </location>
</feature>
<keyword evidence="12" id="KW-0547">Nucleotide-binding</keyword>
<evidence type="ECO:0000256" key="2">
    <source>
        <dbReference type="ARBA" id="ARBA00004370"/>
    </source>
</evidence>
<comment type="subcellular location">
    <subcellularLocation>
        <location evidence="2">Membrane</location>
    </subcellularLocation>
</comment>
<comment type="caution">
    <text evidence="12">The sequence shown here is derived from an EMBL/GenBank/DDBJ whole genome shotgun (WGS) entry which is preliminary data.</text>
</comment>
<reference evidence="13" key="1">
    <citation type="journal article" date="2019" name="Int. J. Syst. Evol. Microbiol.">
        <title>The Global Catalogue of Microorganisms (GCM) 10K type strain sequencing project: providing services to taxonomists for standard genome sequencing and annotation.</title>
        <authorList>
            <consortium name="The Broad Institute Genomics Platform"/>
            <consortium name="The Broad Institute Genome Sequencing Center for Infectious Disease"/>
            <person name="Wu L."/>
            <person name="Ma J."/>
        </authorList>
    </citation>
    <scope>NUCLEOTIDE SEQUENCE [LARGE SCALE GENOMIC DNA]</scope>
    <source>
        <strain evidence="13">Q85</strain>
    </source>
</reference>
<dbReference type="InterPro" id="IPR033417">
    <property type="entry name" value="CHASE8"/>
</dbReference>
<keyword evidence="12" id="KW-0067">ATP-binding</keyword>
<name>A0ABW4NDP1_9SPHN</name>
<dbReference type="PROSITE" id="PS50109">
    <property type="entry name" value="HIS_KIN"/>
    <property type="match status" value="1"/>
</dbReference>
<evidence type="ECO:0000256" key="9">
    <source>
        <dbReference type="SAM" id="SignalP"/>
    </source>
</evidence>
<keyword evidence="8" id="KW-1133">Transmembrane helix</keyword>
<feature type="domain" description="HAMP" evidence="11">
    <location>
        <begin position="173"/>
        <end position="224"/>
    </location>
</feature>
<dbReference type="SUPFAM" id="SSF47384">
    <property type="entry name" value="Homodimeric domain of signal transducing histidine kinase"/>
    <property type="match status" value="1"/>
</dbReference>